<evidence type="ECO:0008006" key="4">
    <source>
        <dbReference type="Google" id="ProtNLM"/>
    </source>
</evidence>
<dbReference type="AlphaFoldDB" id="A0A517KZB6"/>
<evidence type="ECO:0000313" key="3">
    <source>
        <dbReference type="Proteomes" id="UP000316270"/>
    </source>
</evidence>
<keyword evidence="3" id="KW-1185">Reference proteome</keyword>
<keyword evidence="1" id="KW-0732">Signal</keyword>
<dbReference type="Gene3D" id="3.10.450.50">
    <property type="match status" value="1"/>
</dbReference>
<name>A0A517KZB6_9PEZI</name>
<evidence type="ECO:0000313" key="2">
    <source>
        <dbReference type="EMBL" id="QDS68726.1"/>
    </source>
</evidence>
<feature type="chain" id="PRO_5022123340" description="SnoaL-like domain-containing protein" evidence="1">
    <location>
        <begin position="16"/>
        <end position="177"/>
    </location>
</feature>
<dbReference type="SUPFAM" id="SSF54427">
    <property type="entry name" value="NTF2-like"/>
    <property type="match status" value="1"/>
</dbReference>
<protein>
    <recommendedName>
        <fullName evidence="4">SnoaL-like domain-containing protein</fullName>
    </recommendedName>
</protein>
<organism evidence="2 3">
    <name type="scientific">Venturia effusa</name>
    <dbReference type="NCBI Taxonomy" id="50376"/>
    <lineage>
        <taxon>Eukaryota</taxon>
        <taxon>Fungi</taxon>
        <taxon>Dikarya</taxon>
        <taxon>Ascomycota</taxon>
        <taxon>Pezizomycotina</taxon>
        <taxon>Dothideomycetes</taxon>
        <taxon>Pleosporomycetidae</taxon>
        <taxon>Venturiales</taxon>
        <taxon>Venturiaceae</taxon>
        <taxon>Venturia</taxon>
    </lineage>
</organism>
<reference evidence="2 3" key="1">
    <citation type="submission" date="2019-07" db="EMBL/GenBank/DDBJ databases">
        <title>Finished genome of Venturia effusa.</title>
        <authorList>
            <person name="Young C.A."/>
            <person name="Cox M.P."/>
            <person name="Ganley A.R.D."/>
            <person name="David W.J."/>
        </authorList>
    </citation>
    <scope>NUCLEOTIDE SEQUENCE [LARGE SCALE GENOMIC DNA]</scope>
    <source>
        <strain evidence="3">albino</strain>
    </source>
</reference>
<dbReference type="Proteomes" id="UP000316270">
    <property type="component" value="Chromosome 2"/>
</dbReference>
<dbReference type="EMBL" id="CP042186">
    <property type="protein sequence ID" value="QDS68726.1"/>
    <property type="molecule type" value="Genomic_DNA"/>
</dbReference>
<accession>A0A517KZB6</accession>
<feature type="signal peptide" evidence="1">
    <location>
        <begin position="1"/>
        <end position="15"/>
    </location>
</feature>
<gene>
    <name evidence="2" type="ORF">FKW77_004353</name>
</gene>
<evidence type="ECO:0000256" key="1">
    <source>
        <dbReference type="SAM" id="SignalP"/>
    </source>
</evidence>
<dbReference type="OrthoDB" id="3905249at2759"/>
<proteinExistence type="predicted"/>
<dbReference type="InterPro" id="IPR032710">
    <property type="entry name" value="NTF2-like_dom_sf"/>
</dbReference>
<sequence length="177" mass="19428">MKLAFILSTATFAWATELRPNPKATPNCPGRPVSPAEQLCIFKDFVNLFYIKKDIPTAFQTHVLESYIQHNPNFPSGRQIAQDGLAKYIPPLNITVAKISLSDSTGWVMAKQVTAAQHAEGKGAYTVVVDVFRMDGSCVVEHWDVVQPRPVGASNPLAMLDRQGFGDVVRGCDAKVR</sequence>